<dbReference type="OrthoDB" id="413313at2759"/>
<dbReference type="GO" id="GO:0005615">
    <property type="term" value="C:extracellular space"/>
    <property type="evidence" value="ECO:0007669"/>
    <property type="project" value="TreeGrafter"/>
</dbReference>
<dbReference type="InterPro" id="IPR004245">
    <property type="entry name" value="DUF229"/>
</dbReference>
<keyword evidence="3" id="KW-1185">Reference proteome</keyword>
<comment type="caution">
    <text evidence="2">The sequence shown here is derived from an EMBL/GenBank/DDBJ whole genome shotgun (WGS) entry which is preliminary data.</text>
</comment>
<feature type="transmembrane region" description="Helical" evidence="1">
    <location>
        <begin position="216"/>
        <end position="249"/>
    </location>
</feature>
<keyword evidence="1" id="KW-0472">Membrane</keyword>
<organism evidence="2 3">
    <name type="scientific">Acanthosepion pharaonis</name>
    <name type="common">Pharaoh cuttlefish</name>
    <name type="synonym">Sepia pharaonis</name>
    <dbReference type="NCBI Taxonomy" id="158019"/>
    <lineage>
        <taxon>Eukaryota</taxon>
        <taxon>Metazoa</taxon>
        <taxon>Spiralia</taxon>
        <taxon>Lophotrochozoa</taxon>
        <taxon>Mollusca</taxon>
        <taxon>Cephalopoda</taxon>
        <taxon>Coleoidea</taxon>
        <taxon>Decapodiformes</taxon>
        <taxon>Sepiida</taxon>
        <taxon>Sepiina</taxon>
        <taxon>Sepiidae</taxon>
        <taxon>Acanthosepion</taxon>
    </lineage>
</organism>
<accession>A0A812CID5</accession>
<gene>
    <name evidence="2" type="ORF">SPHA_34769</name>
</gene>
<keyword evidence="1" id="KW-0812">Transmembrane</keyword>
<evidence type="ECO:0000313" key="2">
    <source>
        <dbReference type="EMBL" id="CAE1265604.1"/>
    </source>
</evidence>
<feature type="transmembrane region" description="Helical" evidence="1">
    <location>
        <begin position="300"/>
        <end position="322"/>
    </location>
</feature>
<dbReference type="AlphaFoldDB" id="A0A812CID5"/>
<evidence type="ECO:0000256" key="1">
    <source>
        <dbReference type="SAM" id="Phobius"/>
    </source>
</evidence>
<reference evidence="2" key="1">
    <citation type="submission" date="2021-01" db="EMBL/GenBank/DDBJ databases">
        <authorList>
            <person name="Li R."/>
            <person name="Bekaert M."/>
        </authorList>
    </citation>
    <scope>NUCLEOTIDE SEQUENCE</scope>
    <source>
        <strain evidence="2">Farmed</strain>
    </source>
</reference>
<proteinExistence type="predicted"/>
<keyword evidence="1" id="KW-1133">Transmembrane helix</keyword>
<name>A0A812CID5_ACAPH</name>
<evidence type="ECO:0000313" key="3">
    <source>
        <dbReference type="Proteomes" id="UP000597762"/>
    </source>
</evidence>
<dbReference type="PANTHER" id="PTHR10974:SF1">
    <property type="entry name" value="FI08016P-RELATED"/>
    <property type="match status" value="1"/>
</dbReference>
<sequence length="327" mass="38041">MLLYPRRWLRQLKPTFFTLICIGVLILLRNLAYDNSVYQSISLHQKMEYQIFSSFYQKDESVRRVFRKKVAHLNELGLSNIHDNTPAQDDIRKLPLTYKYLKDSLDAVIMNGYNIVGDATTAAIIPLLTGKTETELPEVRKNQLTSGFVDDYPLIWNKFRSKGYATLFAEDSPSLAVFNLRFNGFYTAPTDHYMRPFWQATVQFPNPTHCNRDVHFLPLFGFLLSFLLLLYTIQLITGIHFLLWFSLFLSLHNSTCNRGIYFLPLWISIFFSLHNSTCNRGICFLLWFSFFFKCRLNPQLINFSASSIWGSRTGILLVIFLVRSCLG</sequence>
<dbReference type="Pfam" id="PF02995">
    <property type="entry name" value="DUF229"/>
    <property type="match status" value="1"/>
</dbReference>
<protein>
    <submittedName>
        <fullName evidence="2">Uncharacterized protein</fullName>
    </submittedName>
</protein>
<dbReference type="Proteomes" id="UP000597762">
    <property type="component" value="Unassembled WGS sequence"/>
</dbReference>
<dbReference type="EMBL" id="CAHIKZ030001482">
    <property type="protein sequence ID" value="CAE1265604.1"/>
    <property type="molecule type" value="Genomic_DNA"/>
</dbReference>
<dbReference type="PANTHER" id="PTHR10974">
    <property type="entry name" value="FI08016P-RELATED"/>
    <property type="match status" value="1"/>
</dbReference>
<feature type="transmembrane region" description="Helical" evidence="1">
    <location>
        <begin position="261"/>
        <end position="288"/>
    </location>
</feature>